<keyword evidence="1" id="KW-0175">Coiled coil</keyword>
<dbReference type="EMBL" id="KP795629">
    <property type="protein sequence ID" value="AKN39017.1"/>
    <property type="molecule type" value="Genomic_DNA"/>
</dbReference>
<proteinExistence type="predicted"/>
<dbReference type="GO" id="GO:0006310">
    <property type="term" value="P:DNA recombination"/>
    <property type="evidence" value="ECO:0007669"/>
    <property type="project" value="InterPro"/>
</dbReference>
<dbReference type="InterPro" id="IPR001668">
    <property type="entry name" value="Mob_Pre"/>
</dbReference>
<dbReference type="AlphaFoldDB" id="A0A0H3ZWR4"/>
<dbReference type="GO" id="GO:0003677">
    <property type="term" value="F:DNA binding"/>
    <property type="evidence" value="ECO:0007669"/>
    <property type="project" value="InterPro"/>
</dbReference>
<reference evidence="2" key="1">
    <citation type="journal article" date="2015" name="MBio">
        <title>Eco-Evolutionary Dynamics of Episomes among Ecologically Cohesive Bacterial Populations.</title>
        <authorList>
            <person name="Xue H."/>
            <person name="Cordero O.X."/>
            <person name="Camas F.M."/>
            <person name="Trimble W."/>
            <person name="Meyer F."/>
            <person name="Guglielmini J."/>
            <person name="Rocha E.P."/>
            <person name="Polz M.F."/>
        </authorList>
    </citation>
    <scope>NUCLEOTIDE SEQUENCE</scope>
    <source>
        <strain evidence="2">1F_283</strain>
    </source>
</reference>
<protein>
    <submittedName>
        <fullName evidence="2">Mobilization protein</fullName>
    </submittedName>
</protein>
<dbReference type="CDD" id="cd17242">
    <property type="entry name" value="MobM_relaxase"/>
    <property type="match status" value="1"/>
</dbReference>
<dbReference type="Gene3D" id="3.30.930.30">
    <property type="match status" value="1"/>
</dbReference>
<evidence type="ECO:0000313" key="2">
    <source>
        <dbReference type="EMBL" id="AKN39017.1"/>
    </source>
</evidence>
<dbReference type="Pfam" id="PF01076">
    <property type="entry name" value="Mob_Pre"/>
    <property type="match status" value="1"/>
</dbReference>
<dbReference type="NCBIfam" id="NF041497">
    <property type="entry name" value="MobV"/>
    <property type="match status" value="1"/>
</dbReference>
<feature type="coiled-coil region" evidence="1">
    <location>
        <begin position="308"/>
        <end position="335"/>
    </location>
</feature>
<feature type="coiled-coil region" evidence="1">
    <location>
        <begin position="245"/>
        <end position="279"/>
    </location>
</feature>
<evidence type="ECO:0000256" key="1">
    <source>
        <dbReference type="SAM" id="Coils"/>
    </source>
</evidence>
<organism evidence="2">
    <name type="scientific">Vibrio splendidus</name>
    <dbReference type="NCBI Taxonomy" id="29497"/>
    <lineage>
        <taxon>Bacteria</taxon>
        <taxon>Pseudomonadati</taxon>
        <taxon>Pseudomonadota</taxon>
        <taxon>Gammaproteobacteria</taxon>
        <taxon>Vibrionales</taxon>
        <taxon>Vibrionaceae</taxon>
        <taxon>Vibrio</taxon>
    </lineage>
</organism>
<name>A0A0H3ZWR4_VIBSP</name>
<accession>A0A0H3ZWR4</accession>
<sequence>MSQVSLRIQKLKCSNISGAKKHNQREYKPDNAHTEKSVLNEVFIDSGNIDDLVFSRIRDQKALVIESGKNASTIAIEMVLSASPEYFRDDPLDTGVFDQKKMEVWRDANLVFLKNRYGDNLVRVDLHLDESTPHMHAIITPLVQKERKIRGKDKYRTVNVLDAKNMFNRKALVELQSEAAEAVSSLGIQRGLRHSKATHTPIRQNYTVMSKTENERLERHVEAHEIGLIGGYNKETLRQYANYVIDNYEKHRSKQDQRIKELEIQLETKNKQLEFYAKYQDHTLEGGAFMQNVRYEVESIHRRFKNHYHLLQKQNDALLEINESLQIEKQNALRELDISKGHYQDSYRIDREQIDSHRIDREKIKEVYTELSKTDLLDINPYD</sequence>